<sequence length="129" mass="15650">MLQDQDQETPPPIRMQSIEPFDFKSEFERWLTRFERYRIVSGLKKRSGEEQVHALVFLMGAQAEDIFESFHLSTEESKNYDQVISRFKKYFVPKANVIYERVVFNRPVHGFKKIRSWLHWCTEILQYRN</sequence>
<name>A0A8D8ZNU7_9HEMI</name>
<dbReference type="AlphaFoldDB" id="A0A8D8ZNU7"/>
<evidence type="ECO:0000313" key="1">
    <source>
        <dbReference type="EMBL" id="CAG6751188.1"/>
    </source>
</evidence>
<dbReference type="PANTHER" id="PTHR33198:SF20">
    <property type="entry name" value="RETROTRANSPOSON GAG DOMAIN-CONTAINING PROTEIN"/>
    <property type="match status" value="1"/>
</dbReference>
<dbReference type="EMBL" id="HBUF01529169">
    <property type="protein sequence ID" value="CAG6751188.1"/>
    <property type="molecule type" value="Transcribed_RNA"/>
</dbReference>
<accession>A0A8D8ZNU7</accession>
<organism evidence="1">
    <name type="scientific">Cacopsylla melanoneura</name>
    <dbReference type="NCBI Taxonomy" id="428564"/>
    <lineage>
        <taxon>Eukaryota</taxon>
        <taxon>Metazoa</taxon>
        <taxon>Ecdysozoa</taxon>
        <taxon>Arthropoda</taxon>
        <taxon>Hexapoda</taxon>
        <taxon>Insecta</taxon>
        <taxon>Pterygota</taxon>
        <taxon>Neoptera</taxon>
        <taxon>Paraneoptera</taxon>
        <taxon>Hemiptera</taxon>
        <taxon>Sternorrhyncha</taxon>
        <taxon>Psylloidea</taxon>
        <taxon>Psyllidae</taxon>
        <taxon>Psyllinae</taxon>
        <taxon>Cacopsylla</taxon>
    </lineage>
</organism>
<dbReference type="PANTHER" id="PTHR33198">
    <property type="entry name" value="ANK_REP_REGION DOMAIN-CONTAINING PROTEIN-RELATED"/>
    <property type="match status" value="1"/>
</dbReference>
<reference evidence="1" key="1">
    <citation type="submission" date="2021-05" db="EMBL/GenBank/DDBJ databases">
        <authorList>
            <person name="Alioto T."/>
            <person name="Alioto T."/>
            <person name="Gomez Garrido J."/>
        </authorList>
    </citation>
    <scope>NUCLEOTIDE SEQUENCE</scope>
</reference>
<proteinExistence type="predicted"/>
<protein>
    <submittedName>
        <fullName evidence="1">Uncharacterized protein</fullName>
    </submittedName>
</protein>